<evidence type="ECO:0000256" key="1">
    <source>
        <dbReference type="SAM" id="MobiDB-lite"/>
    </source>
</evidence>
<organism evidence="4 5">
    <name type="scientific">Octopus vulgaris</name>
    <name type="common">Common octopus</name>
    <dbReference type="NCBI Taxonomy" id="6645"/>
    <lineage>
        <taxon>Eukaryota</taxon>
        <taxon>Metazoa</taxon>
        <taxon>Spiralia</taxon>
        <taxon>Lophotrochozoa</taxon>
        <taxon>Mollusca</taxon>
        <taxon>Cephalopoda</taxon>
        <taxon>Coleoidea</taxon>
        <taxon>Octopodiformes</taxon>
        <taxon>Octopoda</taxon>
        <taxon>Incirrata</taxon>
        <taxon>Octopodidae</taxon>
        <taxon>Octopus</taxon>
    </lineage>
</organism>
<feature type="transmembrane region" description="Helical" evidence="2">
    <location>
        <begin position="500"/>
        <end position="525"/>
    </location>
</feature>
<dbReference type="InterPro" id="IPR008979">
    <property type="entry name" value="Galactose-bd-like_sf"/>
</dbReference>
<dbReference type="EMBL" id="OX597833">
    <property type="protein sequence ID" value="CAI9738007.1"/>
    <property type="molecule type" value="Genomic_DNA"/>
</dbReference>
<dbReference type="Gene3D" id="2.60.120.260">
    <property type="entry name" value="Galactose-binding domain-like"/>
    <property type="match status" value="1"/>
</dbReference>
<sequence>MATTSALMFFAVGIFMVGWNGPTNIAGAADCNIAKGDCVTDAPQKKGACFKECSEIPEGCKKNVDRFGRQQKYQCHCKELKECDFANDGTCAGECLEGYSGPNCQQRLYHKFIEKGNPTHGHLFRAQNKKCADLPLKVHFYNLYRINTIMLTIEDLNDEINVTTGQDDKLSCVLTSDTTLQCQGDIFTDSLNIQGTAMCVRNIQLLGCPPELYGENCLQKCNCMNGSTCHQLRGACQDGCETGWHGDDCQSPNYENVAKGKFAFISNVFSYPKTVFSDGICEEKSVTRFANLSIDGIYDSSYQHAACASSKWMKRPFWYVVLDQRYPINQIRIYNTDTYRSRLKGFVVLVDPSVCLESRNDEHLQDVIDVKCEKVKYAVRVIILLPVDWGQLSLCEVEVLQCLPGFYGVRCKEFCDLCYENRCDQFSGDCTDGCVTGYNWNETTSLCEECERGTFGQNCSRQCNCFDNTECHHISGVCPDGCPDGYKLPDCQEETAPLDITLIVTLAVLGVLLLVCVIIICCWCYKRGKTREAKSELTTSSYVTMNERDHQKNSFQEERTTTTTTTTASETQ</sequence>
<evidence type="ECO:0008006" key="6">
    <source>
        <dbReference type="Google" id="ProtNLM"/>
    </source>
</evidence>
<proteinExistence type="predicted"/>
<gene>
    <name evidence="4" type="ORF">OCTVUL_1B025479</name>
</gene>
<protein>
    <recommendedName>
        <fullName evidence="6">Multiple epidermal growth factor-like domains protein 10</fullName>
    </recommendedName>
</protein>
<dbReference type="SUPFAM" id="SSF49785">
    <property type="entry name" value="Galactose-binding domain-like"/>
    <property type="match status" value="1"/>
</dbReference>
<dbReference type="InterPro" id="IPR052108">
    <property type="entry name" value="MEGF/SIB"/>
</dbReference>
<evidence type="ECO:0000313" key="5">
    <source>
        <dbReference type="Proteomes" id="UP001162480"/>
    </source>
</evidence>
<feature type="region of interest" description="Disordered" evidence="1">
    <location>
        <begin position="548"/>
        <end position="572"/>
    </location>
</feature>
<name>A0AA36FHQ4_OCTVU</name>
<dbReference type="PANTHER" id="PTHR24035:SF109">
    <property type="entry name" value="PROTEIN DRAPER"/>
    <property type="match status" value="1"/>
</dbReference>
<accession>A0AA36FHQ4</accession>
<feature type="compositionally biased region" description="Basic and acidic residues" evidence="1">
    <location>
        <begin position="548"/>
        <end position="560"/>
    </location>
</feature>
<feature type="compositionally biased region" description="Low complexity" evidence="1">
    <location>
        <begin position="561"/>
        <end position="572"/>
    </location>
</feature>
<keyword evidence="2" id="KW-1133">Transmembrane helix</keyword>
<evidence type="ECO:0000256" key="3">
    <source>
        <dbReference type="SAM" id="SignalP"/>
    </source>
</evidence>
<reference evidence="4" key="1">
    <citation type="submission" date="2023-08" db="EMBL/GenBank/DDBJ databases">
        <authorList>
            <person name="Alioto T."/>
            <person name="Alioto T."/>
            <person name="Gomez Garrido J."/>
        </authorList>
    </citation>
    <scope>NUCLEOTIDE SEQUENCE</scope>
</reference>
<feature type="signal peptide" evidence="3">
    <location>
        <begin position="1"/>
        <end position="22"/>
    </location>
</feature>
<dbReference type="Gene3D" id="2.170.300.10">
    <property type="entry name" value="Tie2 ligand-binding domain superfamily"/>
    <property type="match status" value="2"/>
</dbReference>
<keyword evidence="5" id="KW-1185">Reference proteome</keyword>
<evidence type="ECO:0000313" key="4">
    <source>
        <dbReference type="EMBL" id="CAI9738007.1"/>
    </source>
</evidence>
<keyword evidence="3" id="KW-0732">Signal</keyword>
<dbReference type="PANTHER" id="PTHR24035">
    <property type="entry name" value="MULTIPLE EPIDERMAL GROWTH FACTOR-LIKE DOMAINS PROTEIN"/>
    <property type="match status" value="1"/>
</dbReference>
<keyword evidence="2" id="KW-0472">Membrane</keyword>
<feature type="chain" id="PRO_5041282854" description="Multiple epidermal growth factor-like domains protein 10" evidence="3">
    <location>
        <begin position="23"/>
        <end position="572"/>
    </location>
</feature>
<dbReference type="AlphaFoldDB" id="A0AA36FHQ4"/>
<keyword evidence="2" id="KW-0812">Transmembrane</keyword>
<dbReference type="Proteomes" id="UP001162480">
    <property type="component" value="Chromosome 20"/>
</dbReference>
<evidence type="ECO:0000256" key="2">
    <source>
        <dbReference type="SAM" id="Phobius"/>
    </source>
</evidence>